<organism evidence="3 4">
    <name type="scientific">Cellulomonas uda</name>
    <dbReference type="NCBI Taxonomy" id="1714"/>
    <lineage>
        <taxon>Bacteria</taxon>
        <taxon>Bacillati</taxon>
        <taxon>Actinomycetota</taxon>
        <taxon>Actinomycetes</taxon>
        <taxon>Micrococcales</taxon>
        <taxon>Cellulomonadaceae</taxon>
        <taxon>Cellulomonas</taxon>
    </lineage>
</organism>
<dbReference type="Proteomes" id="UP000315842">
    <property type="component" value="Unassembled WGS sequence"/>
</dbReference>
<reference evidence="3 4" key="1">
    <citation type="submission" date="2019-06" db="EMBL/GenBank/DDBJ databases">
        <title>Whole genome shotgun sequence of Cellulomonas uda NBRC 3747.</title>
        <authorList>
            <person name="Hosoyama A."/>
            <person name="Uohara A."/>
            <person name="Ohji S."/>
            <person name="Ichikawa N."/>
        </authorList>
    </citation>
    <scope>NUCLEOTIDE SEQUENCE [LARGE SCALE GENOMIC DNA]</scope>
    <source>
        <strain evidence="3 4">NBRC 3747</strain>
    </source>
</reference>
<evidence type="ECO:0000256" key="1">
    <source>
        <dbReference type="SAM" id="MobiDB-lite"/>
    </source>
</evidence>
<comment type="caution">
    <text evidence="3">The sequence shown here is derived from an EMBL/GenBank/DDBJ whole genome shotgun (WGS) entry which is preliminary data.</text>
</comment>
<protein>
    <recommendedName>
        <fullName evidence="2">Ferritin-like domain-containing protein</fullName>
    </recommendedName>
</protein>
<dbReference type="Gene3D" id="1.20.1260.10">
    <property type="match status" value="1"/>
</dbReference>
<dbReference type="InterPro" id="IPR012347">
    <property type="entry name" value="Ferritin-like"/>
</dbReference>
<dbReference type="Pfam" id="PF13794">
    <property type="entry name" value="MiaE_2"/>
    <property type="match status" value="1"/>
</dbReference>
<feature type="region of interest" description="Disordered" evidence="1">
    <location>
        <begin position="1"/>
        <end position="22"/>
    </location>
</feature>
<keyword evidence="4" id="KW-1185">Reference proteome</keyword>
<proteinExistence type="predicted"/>
<evidence type="ECO:0000313" key="3">
    <source>
        <dbReference type="EMBL" id="GEA80189.1"/>
    </source>
</evidence>
<evidence type="ECO:0000313" key="4">
    <source>
        <dbReference type="Proteomes" id="UP000315842"/>
    </source>
</evidence>
<feature type="domain" description="Ferritin-like" evidence="2">
    <location>
        <begin position="28"/>
        <end position="204"/>
    </location>
</feature>
<feature type="compositionally biased region" description="Pro residues" evidence="1">
    <location>
        <begin position="1"/>
        <end position="11"/>
    </location>
</feature>
<accession>A0A4Y3K6R3</accession>
<dbReference type="InterPro" id="IPR059125">
    <property type="entry name" value="Ferritin_actino"/>
</dbReference>
<feature type="region of interest" description="Disordered" evidence="1">
    <location>
        <begin position="209"/>
        <end position="231"/>
    </location>
</feature>
<sequence>MSNAAPTPPAGPSSSSARSSAPASTADAVELLGLVAQLEHTAFVRLAGDCALAPDVEQRLALSRFAAAAVERRDRVLARVAELGADPAASMRQFDDVLTEFDERTQPSSWWERLLKAYVGYGVADDFCRIAAQGLDERSRAVVLEVLDDASHAELAVAELDAAGSGDGVLSSRLALWGRRLVGEALGTVQRLITQRPALERLVAAAAAEPDGAPSDGGNASAAGTTTPNAPAKVFGELTAQHTRRMSRLGLTA</sequence>
<name>A0A4Y3K6R3_CELUD</name>
<feature type="compositionally biased region" description="Low complexity" evidence="1">
    <location>
        <begin position="12"/>
        <end position="22"/>
    </location>
</feature>
<dbReference type="AlphaFoldDB" id="A0A4Y3K6R3"/>
<dbReference type="EMBL" id="BJLP01000007">
    <property type="protein sequence ID" value="GEA80189.1"/>
    <property type="molecule type" value="Genomic_DNA"/>
</dbReference>
<dbReference type="RefSeq" id="WP_141318666.1">
    <property type="nucleotide sequence ID" value="NZ_BJLP01000007.1"/>
</dbReference>
<evidence type="ECO:0000259" key="2">
    <source>
        <dbReference type="Pfam" id="PF13794"/>
    </source>
</evidence>
<gene>
    <name evidence="3" type="ORF">CUD01_06330</name>
</gene>